<organism evidence="2 3">
    <name type="scientific">Lasiosphaeria hispida</name>
    <dbReference type="NCBI Taxonomy" id="260671"/>
    <lineage>
        <taxon>Eukaryota</taxon>
        <taxon>Fungi</taxon>
        <taxon>Dikarya</taxon>
        <taxon>Ascomycota</taxon>
        <taxon>Pezizomycotina</taxon>
        <taxon>Sordariomycetes</taxon>
        <taxon>Sordariomycetidae</taxon>
        <taxon>Sordariales</taxon>
        <taxon>Lasiosphaeriaceae</taxon>
        <taxon>Lasiosphaeria</taxon>
    </lineage>
</organism>
<evidence type="ECO:0000313" key="2">
    <source>
        <dbReference type="EMBL" id="KAK3341949.1"/>
    </source>
</evidence>
<name>A0AAJ0M8S1_9PEZI</name>
<sequence length="175" mass="19436">MCWAAGRVTKRKEDITYCLLGIFGVYMPMIYGEGDRAFRRLQEQIMKDIGDDSILAWCLDLKGLAHDNSSTTIAGGALAASPSVFANCGQVASRARPPSGSFDVHGGSLQLYLSLYGSNWREAGPTQLRTSGRYEKSCRNPAHHYIRYAIWRVHKAEWPPCSPSCKARTRGFRAC</sequence>
<evidence type="ECO:0000313" key="3">
    <source>
        <dbReference type="Proteomes" id="UP001275084"/>
    </source>
</evidence>
<dbReference type="AlphaFoldDB" id="A0AAJ0M8S1"/>
<dbReference type="Proteomes" id="UP001275084">
    <property type="component" value="Unassembled WGS sequence"/>
</dbReference>
<keyword evidence="3" id="KW-1185">Reference proteome</keyword>
<accession>A0AAJ0M8S1</accession>
<dbReference type="Pfam" id="PF26640">
    <property type="entry name" value="DUF8212"/>
    <property type="match status" value="1"/>
</dbReference>
<dbReference type="InterPro" id="IPR058525">
    <property type="entry name" value="DUF8212"/>
</dbReference>
<gene>
    <name evidence="2" type="ORF">B0T25DRAFT_356330</name>
</gene>
<comment type="caution">
    <text evidence="2">The sequence shown here is derived from an EMBL/GenBank/DDBJ whole genome shotgun (WGS) entry which is preliminary data.</text>
</comment>
<feature type="domain" description="DUF8212" evidence="1">
    <location>
        <begin position="36"/>
        <end position="70"/>
    </location>
</feature>
<dbReference type="PANTHER" id="PTHR10622">
    <property type="entry name" value="HET DOMAIN-CONTAINING PROTEIN"/>
    <property type="match status" value="1"/>
</dbReference>
<dbReference type="PANTHER" id="PTHR10622:SF10">
    <property type="entry name" value="HET DOMAIN-CONTAINING PROTEIN"/>
    <property type="match status" value="1"/>
</dbReference>
<reference evidence="2" key="1">
    <citation type="journal article" date="2023" name="Mol. Phylogenet. Evol.">
        <title>Genome-scale phylogeny and comparative genomics of the fungal order Sordariales.</title>
        <authorList>
            <person name="Hensen N."/>
            <person name="Bonometti L."/>
            <person name="Westerberg I."/>
            <person name="Brannstrom I.O."/>
            <person name="Guillou S."/>
            <person name="Cros-Aarteil S."/>
            <person name="Calhoun S."/>
            <person name="Haridas S."/>
            <person name="Kuo A."/>
            <person name="Mondo S."/>
            <person name="Pangilinan J."/>
            <person name="Riley R."/>
            <person name="LaButti K."/>
            <person name="Andreopoulos B."/>
            <person name="Lipzen A."/>
            <person name="Chen C."/>
            <person name="Yan M."/>
            <person name="Daum C."/>
            <person name="Ng V."/>
            <person name="Clum A."/>
            <person name="Steindorff A."/>
            <person name="Ohm R.A."/>
            <person name="Martin F."/>
            <person name="Silar P."/>
            <person name="Natvig D.O."/>
            <person name="Lalanne C."/>
            <person name="Gautier V."/>
            <person name="Ament-Velasquez S.L."/>
            <person name="Kruys A."/>
            <person name="Hutchinson M.I."/>
            <person name="Powell A.J."/>
            <person name="Barry K."/>
            <person name="Miller A.N."/>
            <person name="Grigoriev I.V."/>
            <person name="Debuchy R."/>
            <person name="Gladieux P."/>
            <person name="Hiltunen Thoren M."/>
            <person name="Johannesson H."/>
        </authorList>
    </citation>
    <scope>NUCLEOTIDE SEQUENCE</scope>
    <source>
        <strain evidence="2">CBS 955.72</strain>
    </source>
</reference>
<protein>
    <recommendedName>
        <fullName evidence="1">DUF8212 domain-containing protein</fullName>
    </recommendedName>
</protein>
<dbReference type="EMBL" id="JAUIQD010000008">
    <property type="protein sequence ID" value="KAK3341949.1"/>
    <property type="molecule type" value="Genomic_DNA"/>
</dbReference>
<proteinExistence type="predicted"/>
<reference evidence="2" key="2">
    <citation type="submission" date="2023-06" db="EMBL/GenBank/DDBJ databases">
        <authorList>
            <consortium name="Lawrence Berkeley National Laboratory"/>
            <person name="Haridas S."/>
            <person name="Hensen N."/>
            <person name="Bonometti L."/>
            <person name="Westerberg I."/>
            <person name="Brannstrom I.O."/>
            <person name="Guillou S."/>
            <person name="Cros-Aarteil S."/>
            <person name="Calhoun S."/>
            <person name="Kuo A."/>
            <person name="Mondo S."/>
            <person name="Pangilinan J."/>
            <person name="Riley R."/>
            <person name="Labutti K."/>
            <person name="Andreopoulos B."/>
            <person name="Lipzen A."/>
            <person name="Chen C."/>
            <person name="Yanf M."/>
            <person name="Daum C."/>
            <person name="Ng V."/>
            <person name="Clum A."/>
            <person name="Steindorff A."/>
            <person name="Ohm R."/>
            <person name="Martin F."/>
            <person name="Silar P."/>
            <person name="Natvig D."/>
            <person name="Lalanne C."/>
            <person name="Gautier V."/>
            <person name="Ament-Velasquez S.L."/>
            <person name="Kruys A."/>
            <person name="Hutchinson M.I."/>
            <person name="Powell A.J."/>
            <person name="Barry K."/>
            <person name="Miller A.N."/>
            <person name="Grigoriev I.V."/>
            <person name="Debuchy R."/>
            <person name="Gladieux P."/>
            <person name="Thoren M.H."/>
            <person name="Johannesson H."/>
        </authorList>
    </citation>
    <scope>NUCLEOTIDE SEQUENCE</scope>
    <source>
        <strain evidence="2">CBS 955.72</strain>
    </source>
</reference>
<evidence type="ECO:0000259" key="1">
    <source>
        <dbReference type="Pfam" id="PF26640"/>
    </source>
</evidence>